<organism evidence="4 5">
    <name type="scientific">Hallella bergensis DSM 17361</name>
    <dbReference type="NCBI Taxonomy" id="585502"/>
    <lineage>
        <taxon>Bacteria</taxon>
        <taxon>Pseudomonadati</taxon>
        <taxon>Bacteroidota</taxon>
        <taxon>Bacteroidia</taxon>
        <taxon>Bacteroidales</taxon>
        <taxon>Prevotellaceae</taxon>
        <taxon>Hallella</taxon>
    </lineage>
</organism>
<dbReference type="eggNOG" id="COG1615">
    <property type="taxonomic scope" value="Bacteria"/>
</dbReference>
<evidence type="ECO:0000256" key="2">
    <source>
        <dbReference type="SAM" id="SignalP"/>
    </source>
</evidence>
<gene>
    <name evidence="4" type="ORF">HMPREF0645_1639</name>
</gene>
<sequence length="984" mass="111397">MKKGLLLAMMMLISVITVAQKREISGILIDSDSKESIPMVTVQLLKLDSTFVGGTVSNDSGKFVLRAPANGRYILKMSSIGYVSTFKRMHIQSNHNHHVGKIEMKSDAVMLKEAQITAQALKVSVKEDTFVYNSAAYRTPEGSAIEELVKRLPGAQVDDDGKVTINGKEVKKILVDGKEFMTGDTKTALKNIPTSIVDRIKSYDQKSDLSRVTGIDDGEEETVLDFGVKPGMNRGLMANADVGIGTKDRYGAKVFGAYFNSKLRVFGIGNANNVNDMGFGGRGGRFGRGRNGLNASKMTGLNMNYEKKDVLKIDGSVRWNHNDGDVLTKRSTENFVSRSGSFSNSRSQNYSRGDNWNAQARIEWMPDSMSNIMFRPNVSFGTSDGLSDSRSASYNEDPYQYVTDPLSPESMELLSKDSLMVNSSDRKGMTYSDNKNFGAMLQYNRRLNNKGRNVTLRANVDYGDRESRNLSTNNVHLYQLKNLFGTDSTYQTNRYTLTPSKNWGYGLQATYSEPLWKATFLQFRYQFRYNYSKSDRSTYDFSNLGENFFTDIQGGYRTWDNYLGRLENAYTDYLDKDLSRFSEYKNYRHVIEVMFRMIRQKYQLNAGIMMQPQTSKYVQNYQGVNVDTTRNVFNVSPTLDFRYRFNKVTNLRINYRANTTQPGINQLLDIYDDSNPLNISTGNPGLKPSFTQNFRLFYNGYFESTQRSVMTHLRFSTTSNSISNKVTYNEQTGGRITRPENINGDWNVNGSLMFNTPIDSAGHWNINTFTNMEYSNNVGYVSLNRTSSSEKNTTKDLNLGERLSGSYRNDWLEVELDGSLNYRHSRNKLQRTANMNTWQYAYGVNVNATAPWGTTLSSDIHMNSRRGYNDNSLNTNELVWNAQMSQSFLKGRPLVVMLQFYDILHNQSNLSRSINAMMRSDTEYNSINSFVMLHVNYRLNLFGTRAGRRGMGAPGMGHGGDYHRGSHGRGGRGPRGGGFGRPMF</sequence>
<accession>D1PXF4</accession>
<dbReference type="HOGENOM" id="CLU_012729_0_1_10"/>
<evidence type="ECO:0000256" key="1">
    <source>
        <dbReference type="SAM" id="MobiDB-lite"/>
    </source>
</evidence>
<dbReference type="OrthoDB" id="603275at2"/>
<keyword evidence="2" id="KW-0732">Signal</keyword>
<dbReference type="Pfam" id="PF13715">
    <property type="entry name" value="CarbopepD_reg_2"/>
    <property type="match status" value="1"/>
</dbReference>
<proteinExistence type="predicted"/>
<feature type="signal peptide" evidence="2">
    <location>
        <begin position="1"/>
        <end position="19"/>
    </location>
</feature>
<evidence type="ECO:0000313" key="4">
    <source>
        <dbReference type="EMBL" id="EFA43921.1"/>
    </source>
</evidence>
<feature type="region of interest" description="Disordered" evidence="1">
    <location>
        <begin position="961"/>
        <end position="984"/>
    </location>
</feature>
<dbReference type="eggNOG" id="COG4206">
    <property type="taxonomic scope" value="Bacteria"/>
</dbReference>
<protein>
    <recommendedName>
        <fullName evidence="3">Outer membrane protein beta-barrel domain-containing protein</fullName>
    </recommendedName>
</protein>
<dbReference type="Proteomes" id="UP000003160">
    <property type="component" value="Unassembled WGS sequence"/>
</dbReference>
<dbReference type="RefSeq" id="WP_007173742.1">
    <property type="nucleotide sequence ID" value="NZ_GG704781.1"/>
</dbReference>
<reference evidence="4 5" key="1">
    <citation type="submission" date="2009-10" db="EMBL/GenBank/DDBJ databases">
        <authorList>
            <person name="Qin X."/>
            <person name="Bachman B."/>
            <person name="Battles P."/>
            <person name="Bell A."/>
            <person name="Bess C."/>
            <person name="Bickham C."/>
            <person name="Chaboub L."/>
            <person name="Chen D."/>
            <person name="Coyle M."/>
            <person name="Deiros D.R."/>
            <person name="Dinh H."/>
            <person name="Forbes L."/>
            <person name="Fowler G."/>
            <person name="Francisco L."/>
            <person name="Fu Q."/>
            <person name="Gubbala S."/>
            <person name="Hale W."/>
            <person name="Han Y."/>
            <person name="Hemphill L."/>
            <person name="Highlander S.K."/>
            <person name="Hirani K."/>
            <person name="Hogues M."/>
            <person name="Jackson L."/>
            <person name="Jakkamsetti A."/>
            <person name="Javaid M."/>
            <person name="Jiang H."/>
            <person name="Korchina V."/>
            <person name="Kovar C."/>
            <person name="Lara F."/>
            <person name="Lee S."/>
            <person name="Mata R."/>
            <person name="Mathew T."/>
            <person name="Moen C."/>
            <person name="Morales K."/>
            <person name="Munidasa M."/>
            <person name="Nazareth L."/>
            <person name="Ngo R."/>
            <person name="Nguyen L."/>
            <person name="Okwuonu G."/>
            <person name="Ongeri F."/>
            <person name="Patil S."/>
            <person name="Petrosino J."/>
            <person name="Pham C."/>
            <person name="Pham P."/>
            <person name="Pu L.-L."/>
            <person name="Puazo M."/>
            <person name="Raj R."/>
            <person name="Reid J."/>
            <person name="Rouhana J."/>
            <person name="Saada N."/>
            <person name="Shang Y."/>
            <person name="Simmons D."/>
            <person name="Thornton R."/>
            <person name="Warren J."/>
            <person name="Weissenberger G."/>
            <person name="Zhang J."/>
            <person name="Zhang L."/>
            <person name="Zhou C."/>
            <person name="Zhu D."/>
            <person name="Muzny D."/>
            <person name="Worley K."/>
            <person name="Gibbs R."/>
        </authorList>
    </citation>
    <scope>NUCLEOTIDE SEQUENCE [LARGE SCALE GENOMIC DNA]</scope>
    <source>
        <strain evidence="4 5">DSM 17361</strain>
    </source>
</reference>
<feature type="domain" description="Outer membrane protein beta-barrel" evidence="3">
    <location>
        <begin position="446"/>
        <end position="788"/>
    </location>
</feature>
<dbReference type="EMBL" id="ACKS01000070">
    <property type="protein sequence ID" value="EFA43921.1"/>
    <property type="molecule type" value="Genomic_DNA"/>
</dbReference>
<feature type="chain" id="PRO_5003025285" description="Outer membrane protein beta-barrel domain-containing protein" evidence="2">
    <location>
        <begin position="20"/>
        <end position="984"/>
    </location>
</feature>
<dbReference type="SUPFAM" id="SSF56935">
    <property type="entry name" value="Porins"/>
    <property type="match status" value="1"/>
</dbReference>
<evidence type="ECO:0000259" key="3">
    <source>
        <dbReference type="Pfam" id="PF14905"/>
    </source>
</evidence>
<dbReference type="InterPro" id="IPR041700">
    <property type="entry name" value="OMP_b-brl_3"/>
</dbReference>
<comment type="caution">
    <text evidence="4">The sequence shown here is derived from an EMBL/GenBank/DDBJ whole genome shotgun (WGS) entry which is preliminary data.</text>
</comment>
<evidence type="ECO:0000313" key="5">
    <source>
        <dbReference type="Proteomes" id="UP000003160"/>
    </source>
</evidence>
<dbReference type="AlphaFoldDB" id="D1PXF4"/>
<dbReference type="Pfam" id="PF14905">
    <property type="entry name" value="OMP_b-brl_3"/>
    <property type="match status" value="1"/>
</dbReference>
<keyword evidence="5" id="KW-1185">Reference proteome</keyword>
<dbReference type="SUPFAM" id="SSF49478">
    <property type="entry name" value="Cna protein B-type domain"/>
    <property type="match status" value="1"/>
</dbReference>
<name>D1PXF4_9BACT</name>
<feature type="compositionally biased region" description="Gly residues" evidence="1">
    <location>
        <begin position="973"/>
        <end position="984"/>
    </location>
</feature>